<evidence type="ECO:0000256" key="2">
    <source>
        <dbReference type="ARBA" id="ARBA00002988"/>
    </source>
</evidence>
<dbReference type="Gene3D" id="3.30.1490.20">
    <property type="entry name" value="ATP-grasp fold, A domain"/>
    <property type="match status" value="1"/>
</dbReference>
<keyword evidence="16" id="KW-0670">Pyruvate</keyword>
<dbReference type="InterPro" id="IPR008279">
    <property type="entry name" value="PEP-util_enz_mobile_dom"/>
</dbReference>
<evidence type="ECO:0000256" key="10">
    <source>
        <dbReference type="ARBA" id="ARBA00022840"/>
    </source>
</evidence>
<comment type="pathway">
    <text evidence="3">Carbohydrate biosynthesis; gluconeogenesis.</text>
</comment>
<dbReference type="GO" id="GO:0005524">
    <property type="term" value="F:ATP binding"/>
    <property type="evidence" value="ECO:0007669"/>
    <property type="project" value="UniProtKB-KW"/>
</dbReference>
<comment type="similarity">
    <text evidence="4">Belongs to the PEP-utilizing enzyme family.</text>
</comment>
<dbReference type="Gene3D" id="3.50.30.10">
    <property type="entry name" value="Phosphohistidine domain"/>
    <property type="match status" value="1"/>
</dbReference>
<dbReference type="Gene3D" id="3.30.470.20">
    <property type="entry name" value="ATP-grasp fold, B domain"/>
    <property type="match status" value="1"/>
</dbReference>
<sequence>MAPSSSPHPLQKIFRRLRSLWRSATGGRAVELPVLFARFQAVLAAKNRALEIITDMGEKLGGDYLFDINYTQSAYASLFEAMEESISAFAKLTDNRYPELAEVLARIDGLIRRMLTSTGPGSNKLVLFHGDITWDLAGEVGGKNYQLAVLHNELKLRVPPAFAISTAAFDEYLQHNGLTGQLADMGDEAAGGEAALAAMRRAVLAGSLPPDFAKALAAAVRKMRSRCGRHCRLAVRSSADEEDGFFSFAGQFESILNVECTESAVAAAYRQVVASLFQPDAVAYQRHLGYGLGRVKMAVACVAMIEAEVSGVVYTAAAANDQDTLLISAAWGLGPGVVDGLTDADLYTVRKGENPELINVRVGRKELMVVRSEGGEGTTTVATPEELRSKSCLSESQVLELARQAMTIEAFYKSPQDIEWALDGQGRCYFLQTRGLRLGEVEDSAPAAAPLPPEDLPVLMRNRGTVVQHGATAGRVFILQHVDDLDRVPRGSILVARHDSPHFVRVIPFVNAIITDLGTPTSHMASICREFAIPTVVNTGDATTVLTAGQEVTLVADSGGDCTVLQGVAHELLRRQRRGAANMREVYEYRRQKYIMRYIAPLNLVNPLEEEFTARRCRTFNDMIRFMHEMSVQALVEGAVRQGNGLLKLFGRQRAVRRLKIDLPLKMLLVDLGGGVAKEAGAEVTFDELTSVPLRAVLQGMMHPGVWHEEGVALRGRDLMASMTRAADLSNAGATAGYNVAVVSREYVNLSLRFGYHFSMLDCYCGDRPRNNHIFFRFVGGAASITSRSLRLRLMATVLAEYDYVLKITGDLLVARLSNIGPDEICRILDQTGRLSVYVKQLDAQLDSEESADRLAREFLRGNYTIQP</sequence>
<organism evidence="16">
    <name type="scientific">hydrothermal vent metagenome</name>
    <dbReference type="NCBI Taxonomy" id="652676"/>
    <lineage>
        <taxon>unclassified sequences</taxon>
        <taxon>metagenomes</taxon>
        <taxon>ecological metagenomes</taxon>
    </lineage>
</organism>
<evidence type="ECO:0000256" key="4">
    <source>
        <dbReference type="ARBA" id="ARBA00007837"/>
    </source>
</evidence>
<evidence type="ECO:0000313" key="16">
    <source>
        <dbReference type="EMBL" id="VAW35138.1"/>
    </source>
</evidence>
<evidence type="ECO:0000256" key="3">
    <source>
        <dbReference type="ARBA" id="ARBA00004742"/>
    </source>
</evidence>
<dbReference type="GO" id="GO:0046872">
    <property type="term" value="F:metal ion binding"/>
    <property type="evidence" value="ECO:0007669"/>
    <property type="project" value="UniProtKB-KW"/>
</dbReference>
<comment type="function">
    <text evidence="2">Catalyzes the phosphorylation of pyruvate to phosphoenolpyruvate.</text>
</comment>
<protein>
    <recommendedName>
        <fullName evidence="5">pyruvate, water dikinase</fullName>
        <ecNumber evidence="5">2.7.9.2</ecNumber>
    </recommendedName>
    <alternativeName>
        <fullName evidence="12">Pyruvate, water dikinase</fullName>
    </alternativeName>
</protein>
<evidence type="ECO:0000256" key="7">
    <source>
        <dbReference type="ARBA" id="ARBA00022723"/>
    </source>
</evidence>
<comment type="catalytic activity">
    <reaction evidence="13">
        <text>pyruvate + ATP + H2O = phosphoenolpyruvate + AMP + phosphate + 2 H(+)</text>
        <dbReference type="Rhea" id="RHEA:11364"/>
        <dbReference type="ChEBI" id="CHEBI:15361"/>
        <dbReference type="ChEBI" id="CHEBI:15377"/>
        <dbReference type="ChEBI" id="CHEBI:15378"/>
        <dbReference type="ChEBI" id="CHEBI:30616"/>
        <dbReference type="ChEBI" id="CHEBI:43474"/>
        <dbReference type="ChEBI" id="CHEBI:58702"/>
        <dbReference type="ChEBI" id="CHEBI:456215"/>
        <dbReference type="EC" id="2.7.9.2"/>
    </reaction>
</comment>
<dbReference type="InterPro" id="IPR036637">
    <property type="entry name" value="Phosphohistidine_dom_sf"/>
</dbReference>
<evidence type="ECO:0000259" key="15">
    <source>
        <dbReference type="Pfam" id="PF01326"/>
    </source>
</evidence>
<feature type="domain" description="Pyruvate phosphate dikinase AMP/ATP-binding" evidence="15">
    <location>
        <begin position="139"/>
        <end position="437"/>
    </location>
</feature>
<evidence type="ECO:0000259" key="14">
    <source>
        <dbReference type="Pfam" id="PF00391"/>
    </source>
</evidence>
<dbReference type="InterPro" id="IPR013815">
    <property type="entry name" value="ATP_grasp_subdomain_1"/>
</dbReference>
<dbReference type="Pfam" id="PF01326">
    <property type="entry name" value="PPDK_N"/>
    <property type="match status" value="1"/>
</dbReference>
<dbReference type="InterPro" id="IPR002192">
    <property type="entry name" value="PPDK_AMP/ATP-bd"/>
</dbReference>
<keyword evidence="10" id="KW-0067">ATP-binding</keyword>
<dbReference type="SUPFAM" id="SSF52009">
    <property type="entry name" value="Phosphohistidine domain"/>
    <property type="match status" value="1"/>
</dbReference>
<dbReference type="PANTHER" id="PTHR43030:SF1">
    <property type="entry name" value="PHOSPHOENOLPYRUVATE SYNTHASE"/>
    <property type="match status" value="1"/>
</dbReference>
<keyword evidence="6 16" id="KW-0808">Transferase</keyword>
<dbReference type="PANTHER" id="PTHR43030">
    <property type="entry name" value="PHOSPHOENOLPYRUVATE SYNTHASE"/>
    <property type="match status" value="1"/>
</dbReference>
<keyword evidence="7" id="KW-0479">Metal-binding</keyword>
<gene>
    <name evidence="16" type="ORF">MNBD_DELTA04-459</name>
</gene>
<evidence type="ECO:0000256" key="12">
    <source>
        <dbReference type="ARBA" id="ARBA00033470"/>
    </source>
</evidence>
<dbReference type="Pfam" id="PF00391">
    <property type="entry name" value="PEP-utilizers"/>
    <property type="match status" value="1"/>
</dbReference>
<dbReference type="GO" id="GO:0006094">
    <property type="term" value="P:gluconeogenesis"/>
    <property type="evidence" value="ECO:0007669"/>
    <property type="project" value="UniProtKB-UniPathway"/>
</dbReference>
<keyword evidence="11" id="KW-0460">Magnesium</keyword>
<dbReference type="AlphaFoldDB" id="A0A3B0UVL6"/>
<reference evidence="16" key="1">
    <citation type="submission" date="2018-06" db="EMBL/GenBank/DDBJ databases">
        <authorList>
            <person name="Zhirakovskaya E."/>
        </authorList>
    </citation>
    <scope>NUCLEOTIDE SEQUENCE</scope>
</reference>
<dbReference type="EC" id="2.7.9.2" evidence="5"/>
<evidence type="ECO:0000256" key="6">
    <source>
        <dbReference type="ARBA" id="ARBA00022679"/>
    </source>
</evidence>
<feature type="domain" description="PEP-utilising enzyme mobile" evidence="14">
    <location>
        <begin position="489"/>
        <end position="559"/>
    </location>
</feature>
<evidence type="ECO:0000256" key="8">
    <source>
        <dbReference type="ARBA" id="ARBA00022741"/>
    </source>
</evidence>
<evidence type="ECO:0000256" key="11">
    <source>
        <dbReference type="ARBA" id="ARBA00022842"/>
    </source>
</evidence>
<keyword evidence="8" id="KW-0547">Nucleotide-binding</keyword>
<comment type="cofactor">
    <cofactor evidence="1">
        <name>Mg(2+)</name>
        <dbReference type="ChEBI" id="CHEBI:18420"/>
    </cofactor>
</comment>
<dbReference type="EMBL" id="UOEY01000013">
    <property type="protein sequence ID" value="VAW35138.1"/>
    <property type="molecule type" value="Genomic_DNA"/>
</dbReference>
<accession>A0A3B0UVL6</accession>
<name>A0A3B0UVL6_9ZZZZ</name>
<evidence type="ECO:0000256" key="5">
    <source>
        <dbReference type="ARBA" id="ARBA00011996"/>
    </source>
</evidence>
<evidence type="ECO:0000256" key="9">
    <source>
        <dbReference type="ARBA" id="ARBA00022777"/>
    </source>
</evidence>
<keyword evidence="9" id="KW-0418">Kinase</keyword>
<proteinExistence type="inferred from homology"/>
<dbReference type="GO" id="GO:0008986">
    <property type="term" value="F:pyruvate, water dikinase activity"/>
    <property type="evidence" value="ECO:0007669"/>
    <property type="project" value="UniProtKB-EC"/>
</dbReference>
<dbReference type="SUPFAM" id="SSF56059">
    <property type="entry name" value="Glutathione synthetase ATP-binding domain-like"/>
    <property type="match status" value="1"/>
</dbReference>
<evidence type="ECO:0000256" key="1">
    <source>
        <dbReference type="ARBA" id="ARBA00001946"/>
    </source>
</evidence>
<dbReference type="UniPathway" id="UPA00138"/>
<evidence type="ECO:0000256" key="13">
    <source>
        <dbReference type="ARBA" id="ARBA00047700"/>
    </source>
</evidence>
<dbReference type="InterPro" id="IPR006319">
    <property type="entry name" value="PEP_synth"/>
</dbReference>